<proteinExistence type="predicted"/>
<dbReference type="EMBL" id="CP008956">
    <property type="protein sequence ID" value="QJP99028.1"/>
    <property type="molecule type" value="Genomic_DNA"/>
</dbReference>
<dbReference type="AlphaFoldDB" id="A0A6M3ZK43"/>
<dbReference type="Gene3D" id="1.10.10.10">
    <property type="entry name" value="Winged helix-like DNA-binding domain superfamily/Winged helix DNA-binding domain"/>
    <property type="match status" value="1"/>
</dbReference>
<protein>
    <submittedName>
        <fullName evidence="1">MarR family transcriptional regulator</fullName>
    </submittedName>
</protein>
<sequence length="120" mass="13417">MGADKRKRHMDIYVRFLELIESIRDLPTLEPLEKKIFDHITMALHAEDSLSVTDVTGDASLGSPVTVHLRLKSLVAKGWIALSETEDGRRKQINLTEAAQQHLVKVSQCLIKAADSGRSR</sequence>
<evidence type="ECO:0000313" key="2">
    <source>
        <dbReference type="Proteomes" id="UP000501648"/>
    </source>
</evidence>
<dbReference type="SUPFAM" id="SSF46785">
    <property type="entry name" value="Winged helix' DNA-binding domain"/>
    <property type="match status" value="1"/>
</dbReference>
<dbReference type="Proteomes" id="UP000501648">
    <property type="component" value="Chromosome"/>
</dbReference>
<dbReference type="InterPro" id="IPR036388">
    <property type="entry name" value="WH-like_DNA-bd_sf"/>
</dbReference>
<dbReference type="InterPro" id="IPR036390">
    <property type="entry name" value="WH_DNA-bd_sf"/>
</dbReference>
<organism evidence="1 2">
    <name type="scientific">Herbaspirillum rubrisubalbicans Os34</name>
    <dbReference type="NCBI Taxonomy" id="1235827"/>
    <lineage>
        <taxon>Bacteria</taxon>
        <taxon>Pseudomonadati</taxon>
        <taxon>Pseudomonadota</taxon>
        <taxon>Betaproteobacteria</taxon>
        <taxon>Burkholderiales</taxon>
        <taxon>Oxalobacteraceae</taxon>
        <taxon>Herbaspirillum</taxon>
    </lineage>
</organism>
<accession>A0A6M3ZK43</accession>
<gene>
    <name evidence="1" type="ORF">C798_01905</name>
</gene>
<name>A0A6M3ZK43_9BURK</name>
<reference evidence="1 2" key="1">
    <citation type="journal article" date="2012" name="J. Bacteriol.">
        <title>Genome sequence of the pathogenic Herbaspirillum seropedicae strain Os34, isolated from rice roots.</title>
        <authorList>
            <person name="Ye W."/>
            <person name="Ye S."/>
            <person name="Liu J."/>
            <person name="Chang S."/>
            <person name="Chen M."/>
            <person name="Zhu B."/>
            <person name="Guo L."/>
            <person name="An Q."/>
        </authorList>
    </citation>
    <scope>NUCLEOTIDE SEQUENCE [LARGE SCALE GENOMIC DNA]</scope>
    <source>
        <strain evidence="1 2">Os34</strain>
    </source>
</reference>
<evidence type="ECO:0000313" key="1">
    <source>
        <dbReference type="EMBL" id="QJP99028.1"/>
    </source>
</evidence>